<dbReference type="PANTHER" id="PTHR14097:SF7">
    <property type="entry name" value="OXIDOREDUCTASE HTATIP2"/>
    <property type="match status" value="1"/>
</dbReference>
<dbReference type="SUPFAM" id="SSF51735">
    <property type="entry name" value="NAD(P)-binding Rossmann-fold domains"/>
    <property type="match status" value="1"/>
</dbReference>
<dbReference type="Gene3D" id="3.40.50.720">
    <property type="entry name" value="NAD(P)-binding Rossmann-like Domain"/>
    <property type="match status" value="1"/>
</dbReference>
<name>A0A9X4QMC9_9BACL</name>
<keyword evidence="3" id="KW-1185">Reference proteome</keyword>
<evidence type="ECO:0000313" key="2">
    <source>
        <dbReference type="EMBL" id="MDG0791077.1"/>
    </source>
</evidence>
<gene>
    <name evidence="2" type="ORF">OMP38_09510</name>
</gene>
<dbReference type="RefSeq" id="WP_277564857.1">
    <property type="nucleotide sequence ID" value="NZ_JAPDHZ010000002.1"/>
</dbReference>
<evidence type="ECO:0000259" key="1">
    <source>
        <dbReference type="Pfam" id="PF13460"/>
    </source>
</evidence>
<dbReference type="EMBL" id="JAPDHZ010000002">
    <property type="protein sequence ID" value="MDG0791077.1"/>
    <property type="molecule type" value="Genomic_DNA"/>
</dbReference>
<dbReference type="AlphaFoldDB" id="A0A9X4QMC9"/>
<proteinExistence type="predicted"/>
<feature type="domain" description="NAD(P)-binding" evidence="1">
    <location>
        <begin position="7"/>
        <end position="126"/>
    </location>
</feature>
<comment type="caution">
    <text evidence="2">The sequence shown here is derived from an EMBL/GenBank/DDBJ whole genome shotgun (WGS) entry which is preliminary data.</text>
</comment>
<dbReference type="Proteomes" id="UP001153387">
    <property type="component" value="Unassembled WGS sequence"/>
</dbReference>
<sequence>MHALTIGATGATGADLLEILLKDDSFKRVDIFVRRAPDLRHEKLNVHVIDFDAPERWRHLVKGDVLFSCLGTTIKAAGSQEAQWKIDYDYQYRFARIARDNGVNNYILVSAGFASPHARFFYSRMKGQLEEAVKALAFEKLTIFNPPILIRKNSDRAMEAVGTQAIRYLNKLGMLRSQKPLPTEVLARAMANSAKRNENGMVALEDQAIWDAAQDEAEKWHHER</sequence>
<dbReference type="PANTHER" id="PTHR14097">
    <property type="entry name" value="OXIDOREDUCTASE HTATIP2"/>
    <property type="match status" value="1"/>
</dbReference>
<organism evidence="2 3">
    <name type="scientific">Cohnella ginsengisoli</name>
    <dbReference type="NCBI Taxonomy" id="425004"/>
    <lineage>
        <taxon>Bacteria</taxon>
        <taxon>Bacillati</taxon>
        <taxon>Bacillota</taxon>
        <taxon>Bacilli</taxon>
        <taxon>Bacillales</taxon>
        <taxon>Paenibacillaceae</taxon>
        <taxon>Cohnella</taxon>
    </lineage>
</organism>
<dbReference type="InterPro" id="IPR016040">
    <property type="entry name" value="NAD(P)-bd_dom"/>
</dbReference>
<evidence type="ECO:0000313" key="3">
    <source>
        <dbReference type="Proteomes" id="UP001153387"/>
    </source>
</evidence>
<dbReference type="Pfam" id="PF13460">
    <property type="entry name" value="NAD_binding_10"/>
    <property type="match status" value="1"/>
</dbReference>
<protein>
    <submittedName>
        <fullName evidence="2">NAD(P)H-binding protein</fullName>
    </submittedName>
</protein>
<reference evidence="2 3" key="1">
    <citation type="submission" date="2022-10" db="EMBL/GenBank/DDBJ databases">
        <title>Comparative genomic analysis of Cohnella hashimotonis sp. nov., isolated from the International Space Station.</title>
        <authorList>
            <person name="Simpson A."/>
            <person name="Venkateswaran K."/>
        </authorList>
    </citation>
    <scope>NUCLEOTIDE SEQUENCE [LARGE SCALE GENOMIC DNA]</scope>
    <source>
        <strain evidence="2 3">DSM 18997</strain>
    </source>
</reference>
<dbReference type="InterPro" id="IPR036291">
    <property type="entry name" value="NAD(P)-bd_dom_sf"/>
</dbReference>
<accession>A0A9X4QMC9</accession>